<gene>
    <name evidence="11" type="ORF">AMAG_15100</name>
</gene>
<evidence type="ECO:0000256" key="3">
    <source>
        <dbReference type="ARBA" id="ARBA00023136"/>
    </source>
</evidence>
<protein>
    <recommendedName>
        <fullName evidence="13">Synaptobrevin</fullName>
    </recommendedName>
</protein>
<comment type="similarity">
    <text evidence="1">Belongs to the synaptobrevin family.</text>
</comment>
<dbReference type="eggNOG" id="KOG0861">
    <property type="taxonomic scope" value="Eukaryota"/>
</dbReference>
<dbReference type="CDD" id="cd15867">
    <property type="entry name" value="R-SNARE_YKT6"/>
    <property type="match status" value="1"/>
</dbReference>
<name>A0A0L0T6F3_ALLM3</name>
<dbReference type="InterPro" id="IPR042855">
    <property type="entry name" value="V_SNARE_CC"/>
</dbReference>
<keyword evidence="2" id="KW-0488">Methylation</keyword>
<dbReference type="VEuPathDB" id="FungiDB:AMAG_15100"/>
<evidence type="ECO:0000256" key="2">
    <source>
        <dbReference type="ARBA" id="ARBA00022481"/>
    </source>
</evidence>
<dbReference type="GO" id="GO:0006888">
    <property type="term" value="P:endoplasmic reticulum to Golgi vesicle-mediated transport"/>
    <property type="evidence" value="ECO:0007669"/>
    <property type="project" value="TreeGrafter"/>
</dbReference>
<evidence type="ECO:0000259" key="9">
    <source>
        <dbReference type="PROSITE" id="PS50859"/>
    </source>
</evidence>
<sequence>MKIFSILVLTGGKPAEIRASESDLSQFGFFQRGSVQEFMNFTAKTLVERTGSGQRQSVEQDEFMVHCYVRPDNLAGVIITDREYPLRVAFTLISKILDDFTATFTPATTWATLTPNAANPAFPQLKEQFVKYQDPHSADSLMKVQKELDETKVILHKTIESVLEREEKLDALVERSNALSMQTKAFYKTAKKTNSCCSLM</sequence>
<dbReference type="Gene3D" id="3.30.450.50">
    <property type="entry name" value="Longin domain"/>
    <property type="match status" value="1"/>
</dbReference>
<dbReference type="PANTHER" id="PTHR45806">
    <property type="entry name" value="SYNAPTOBREVIN HOMOLOG YKT6"/>
    <property type="match status" value="1"/>
</dbReference>
<feature type="domain" description="Longin" evidence="9">
    <location>
        <begin position="7"/>
        <end position="126"/>
    </location>
</feature>
<feature type="domain" description="V-SNARE coiled-coil homology" evidence="10">
    <location>
        <begin position="140"/>
        <end position="200"/>
    </location>
</feature>
<reference evidence="12" key="2">
    <citation type="submission" date="2009-11" db="EMBL/GenBank/DDBJ databases">
        <title>The Genome Sequence of Allomyces macrogynus strain ATCC 38327.</title>
        <authorList>
            <consortium name="The Broad Institute Genome Sequencing Platform"/>
            <person name="Russ C."/>
            <person name="Cuomo C."/>
            <person name="Shea T."/>
            <person name="Young S.K."/>
            <person name="Zeng Q."/>
            <person name="Koehrsen M."/>
            <person name="Haas B."/>
            <person name="Borodovsky M."/>
            <person name="Guigo R."/>
            <person name="Alvarado L."/>
            <person name="Berlin A."/>
            <person name="Borenstein D."/>
            <person name="Chen Z."/>
            <person name="Engels R."/>
            <person name="Freedman E."/>
            <person name="Gellesch M."/>
            <person name="Goldberg J."/>
            <person name="Griggs A."/>
            <person name="Gujja S."/>
            <person name="Heiman D."/>
            <person name="Hepburn T."/>
            <person name="Howarth C."/>
            <person name="Jen D."/>
            <person name="Larson L."/>
            <person name="Lewis B."/>
            <person name="Mehta T."/>
            <person name="Park D."/>
            <person name="Pearson M."/>
            <person name="Roberts A."/>
            <person name="Saif S."/>
            <person name="Shenoy N."/>
            <person name="Sisk P."/>
            <person name="Stolte C."/>
            <person name="Sykes S."/>
            <person name="Walk T."/>
            <person name="White J."/>
            <person name="Yandava C."/>
            <person name="Burger G."/>
            <person name="Gray M.W."/>
            <person name="Holland P.W.H."/>
            <person name="King N."/>
            <person name="Lang F.B.F."/>
            <person name="Roger A.J."/>
            <person name="Ruiz-Trillo I."/>
            <person name="Lander E."/>
            <person name="Nusbaum C."/>
        </authorList>
    </citation>
    <scope>NUCLEOTIDE SEQUENCE [LARGE SCALE GENOMIC DNA]</scope>
    <source>
        <strain evidence="12">ATCC 38327</strain>
    </source>
</reference>
<dbReference type="PROSITE" id="PS50859">
    <property type="entry name" value="LONGIN"/>
    <property type="match status" value="1"/>
</dbReference>
<dbReference type="EMBL" id="GG745364">
    <property type="protein sequence ID" value="KNE70124.1"/>
    <property type="molecule type" value="Genomic_DNA"/>
</dbReference>
<dbReference type="GO" id="GO:0005794">
    <property type="term" value="C:Golgi apparatus"/>
    <property type="evidence" value="ECO:0007669"/>
    <property type="project" value="TreeGrafter"/>
</dbReference>
<evidence type="ECO:0000256" key="8">
    <source>
        <dbReference type="PROSITE-ProRule" id="PRU00290"/>
    </source>
</evidence>
<evidence type="ECO:0008006" key="13">
    <source>
        <dbReference type="Google" id="ProtNLM"/>
    </source>
</evidence>
<keyword evidence="5" id="KW-0449">Lipoprotein</keyword>
<keyword evidence="8" id="KW-0175">Coiled coil</keyword>
<dbReference type="GO" id="GO:0005484">
    <property type="term" value="F:SNAP receptor activity"/>
    <property type="evidence" value="ECO:0007669"/>
    <property type="project" value="TreeGrafter"/>
</dbReference>
<dbReference type="SUPFAM" id="SSF58038">
    <property type="entry name" value="SNARE fusion complex"/>
    <property type="match status" value="1"/>
</dbReference>
<keyword evidence="6" id="KW-0636">Prenylation</keyword>
<accession>A0A0L0T6F3</accession>
<dbReference type="PROSITE" id="PS50892">
    <property type="entry name" value="V_SNARE"/>
    <property type="match status" value="1"/>
</dbReference>
<dbReference type="InterPro" id="IPR011012">
    <property type="entry name" value="Longin-like_dom_sf"/>
</dbReference>
<evidence type="ECO:0000259" key="10">
    <source>
        <dbReference type="PROSITE" id="PS50892"/>
    </source>
</evidence>
<reference evidence="11 12" key="1">
    <citation type="submission" date="2009-11" db="EMBL/GenBank/DDBJ databases">
        <title>Annotation of Allomyces macrogynus ATCC 38327.</title>
        <authorList>
            <consortium name="The Broad Institute Genome Sequencing Platform"/>
            <person name="Russ C."/>
            <person name="Cuomo C."/>
            <person name="Burger G."/>
            <person name="Gray M.W."/>
            <person name="Holland P.W.H."/>
            <person name="King N."/>
            <person name="Lang F.B.F."/>
            <person name="Roger A.J."/>
            <person name="Ruiz-Trillo I."/>
            <person name="Young S.K."/>
            <person name="Zeng Q."/>
            <person name="Gargeya S."/>
            <person name="Fitzgerald M."/>
            <person name="Haas B."/>
            <person name="Abouelleil A."/>
            <person name="Alvarado L."/>
            <person name="Arachchi H.M."/>
            <person name="Berlin A."/>
            <person name="Chapman S.B."/>
            <person name="Gearin G."/>
            <person name="Goldberg J."/>
            <person name="Griggs A."/>
            <person name="Gujja S."/>
            <person name="Hansen M."/>
            <person name="Heiman D."/>
            <person name="Howarth C."/>
            <person name="Larimer J."/>
            <person name="Lui A."/>
            <person name="MacDonald P.J.P."/>
            <person name="McCowen C."/>
            <person name="Montmayeur A."/>
            <person name="Murphy C."/>
            <person name="Neiman D."/>
            <person name="Pearson M."/>
            <person name="Priest M."/>
            <person name="Roberts A."/>
            <person name="Saif S."/>
            <person name="Shea T."/>
            <person name="Sisk P."/>
            <person name="Stolte C."/>
            <person name="Sykes S."/>
            <person name="Wortman J."/>
            <person name="Nusbaum C."/>
            <person name="Birren B."/>
        </authorList>
    </citation>
    <scope>NUCLEOTIDE SEQUENCE [LARGE SCALE GENOMIC DNA]</scope>
    <source>
        <strain evidence="11 12">ATCC 38327</strain>
    </source>
</reference>
<dbReference type="OMA" id="HYIGIIR"/>
<dbReference type="InterPro" id="IPR045848">
    <property type="entry name" value="R-SNARE_YKT6"/>
</dbReference>
<evidence type="ECO:0000256" key="4">
    <source>
        <dbReference type="ARBA" id="ARBA00023139"/>
    </source>
</evidence>
<dbReference type="CDD" id="cd14824">
    <property type="entry name" value="Longin"/>
    <property type="match status" value="1"/>
</dbReference>
<proteinExistence type="inferred from homology"/>
<dbReference type="OrthoDB" id="27923at2759"/>
<dbReference type="Pfam" id="PF13774">
    <property type="entry name" value="Longin"/>
    <property type="match status" value="1"/>
</dbReference>
<evidence type="ECO:0000313" key="12">
    <source>
        <dbReference type="Proteomes" id="UP000054350"/>
    </source>
</evidence>
<evidence type="ECO:0000256" key="7">
    <source>
        <dbReference type="ARBA" id="ARBA00046278"/>
    </source>
</evidence>
<evidence type="ECO:0000256" key="1">
    <source>
        <dbReference type="ARBA" id="ARBA00008025"/>
    </source>
</evidence>
<evidence type="ECO:0000256" key="6">
    <source>
        <dbReference type="ARBA" id="ARBA00023289"/>
    </source>
</evidence>
<dbReference type="SUPFAM" id="SSF64356">
    <property type="entry name" value="SNARE-like"/>
    <property type="match status" value="1"/>
</dbReference>
<dbReference type="SMART" id="SM01270">
    <property type="entry name" value="Longin"/>
    <property type="match status" value="1"/>
</dbReference>
<dbReference type="PANTHER" id="PTHR45806:SF1">
    <property type="entry name" value="SYNAPTOBREVIN HOMOLOG YKT6"/>
    <property type="match status" value="1"/>
</dbReference>
<dbReference type="Proteomes" id="UP000054350">
    <property type="component" value="Unassembled WGS sequence"/>
</dbReference>
<comment type="subcellular location">
    <subcellularLocation>
        <location evidence="7">Endomembrane system</location>
        <topology evidence="7">Lipid-anchor</topology>
        <orientation evidence="7">Cytoplasmic side</orientation>
    </subcellularLocation>
</comment>
<organism evidence="11 12">
    <name type="scientific">Allomyces macrogynus (strain ATCC 38327)</name>
    <name type="common">Allomyces javanicus var. macrogynus</name>
    <dbReference type="NCBI Taxonomy" id="578462"/>
    <lineage>
        <taxon>Eukaryota</taxon>
        <taxon>Fungi</taxon>
        <taxon>Fungi incertae sedis</taxon>
        <taxon>Blastocladiomycota</taxon>
        <taxon>Blastocladiomycetes</taxon>
        <taxon>Blastocladiales</taxon>
        <taxon>Blastocladiaceae</taxon>
        <taxon>Allomyces</taxon>
    </lineage>
</organism>
<dbReference type="Pfam" id="PF00957">
    <property type="entry name" value="Synaptobrevin"/>
    <property type="match status" value="1"/>
</dbReference>
<dbReference type="AlphaFoldDB" id="A0A0L0T6F3"/>
<keyword evidence="3" id="KW-0472">Membrane</keyword>
<dbReference type="STRING" id="578462.A0A0L0T6F3"/>
<dbReference type="InterPro" id="IPR010908">
    <property type="entry name" value="Longin_dom"/>
</dbReference>
<evidence type="ECO:0000256" key="5">
    <source>
        <dbReference type="ARBA" id="ARBA00023288"/>
    </source>
</evidence>
<keyword evidence="12" id="KW-1185">Reference proteome</keyword>
<dbReference type="Gene3D" id="1.20.5.110">
    <property type="match status" value="1"/>
</dbReference>
<evidence type="ECO:0000313" key="11">
    <source>
        <dbReference type="EMBL" id="KNE70124.1"/>
    </source>
</evidence>
<keyword evidence="4" id="KW-0564">Palmitate</keyword>